<evidence type="ECO:0000256" key="2">
    <source>
        <dbReference type="ARBA" id="ARBA00022737"/>
    </source>
</evidence>
<reference evidence="6" key="3">
    <citation type="submission" date="2025-09" db="UniProtKB">
        <authorList>
            <consortium name="Ensembl"/>
        </authorList>
    </citation>
    <scope>IDENTIFICATION</scope>
</reference>
<feature type="compositionally biased region" description="Polar residues" evidence="5">
    <location>
        <begin position="42"/>
        <end position="59"/>
    </location>
</feature>
<evidence type="ECO:0000313" key="6">
    <source>
        <dbReference type="Ensembl" id="ENSHHUP00000012487.1"/>
    </source>
</evidence>
<evidence type="ECO:0000256" key="3">
    <source>
        <dbReference type="ARBA" id="ARBA00023180"/>
    </source>
</evidence>
<dbReference type="InterPro" id="IPR039005">
    <property type="entry name" value="CSPG_rpt"/>
</dbReference>
<evidence type="ECO:0000256" key="4">
    <source>
        <dbReference type="PROSITE-ProRule" id="PRU01201"/>
    </source>
</evidence>
<dbReference type="STRING" id="62062.ENSHHUP00000012487"/>
<keyword evidence="1" id="KW-0732">Signal</keyword>
<dbReference type="Proteomes" id="UP000314982">
    <property type="component" value="Unassembled WGS sequence"/>
</dbReference>
<keyword evidence="7" id="KW-1185">Reference proteome</keyword>
<protein>
    <recommendedName>
        <fullName evidence="8">Cadherin domain-containing protein</fullName>
    </recommendedName>
</protein>
<feature type="region of interest" description="Disordered" evidence="5">
    <location>
        <begin position="36"/>
        <end position="59"/>
    </location>
</feature>
<evidence type="ECO:0000256" key="5">
    <source>
        <dbReference type="SAM" id="MobiDB-lite"/>
    </source>
</evidence>
<dbReference type="InterPro" id="IPR051561">
    <property type="entry name" value="FRAS1_ECM"/>
</dbReference>
<feature type="repeat" description="CSPG" evidence="4">
    <location>
        <begin position="1"/>
        <end position="59"/>
    </location>
</feature>
<evidence type="ECO:0000313" key="7">
    <source>
        <dbReference type="Proteomes" id="UP000314982"/>
    </source>
</evidence>
<name>A0A4W5K988_9TELE</name>
<evidence type="ECO:0008006" key="8">
    <source>
        <dbReference type="Google" id="ProtNLM"/>
    </source>
</evidence>
<reference evidence="7" key="1">
    <citation type="submission" date="2018-06" db="EMBL/GenBank/DDBJ databases">
        <title>Genome assembly of Danube salmon.</title>
        <authorList>
            <person name="Macqueen D.J."/>
            <person name="Gundappa M.K."/>
        </authorList>
    </citation>
    <scope>NUCLEOTIDE SEQUENCE [LARGE SCALE GENOMIC DNA]</scope>
</reference>
<dbReference type="AlphaFoldDB" id="A0A4W5K988"/>
<evidence type="ECO:0000256" key="1">
    <source>
        <dbReference type="ARBA" id="ARBA00022729"/>
    </source>
</evidence>
<organism evidence="6 7">
    <name type="scientific">Hucho hucho</name>
    <name type="common">huchen</name>
    <dbReference type="NCBI Taxonomy" id="62062"/>
    <lineage>
        <taxon>Eukaryota</taxon>
        <taxon>Metazoa</taxon>
        <taxon>Chordata</taxon>
        <taxon>Craniata</taxon>
        <taxon>Vertebrata</taxon>
        <taxon>Euteleostomi</taxon>
        <taxon>Actinopterygii</taxon>
        <taxon>Neopterygii</taxon>
        <taxon>Teleostei</taxon>
        <taxon>Protacanthopterygii</taxon>
        <taxon>Salmoniformes</taxon>
        <taxon>Salmonidae</taxon>
        <taxon>Salmoninae</taxon>
        <taxon>Hucho</taxon>
    </lineage>
</organism>
<reference evidence="6" key="2">
    <citation type="submission" date="2025-08" db="UniProtKB">
        <authorList>
            <consortium name="Ensembl"/>
        </authorList>
    </citation>
    <scope>IDENTIFICATION</scope>
</reference>
<sequence>MRVQEGVRKTITEFDLKATDADTEEESITFTIVQAPRHGTMERTNNGQHYRQTESFTMD</sequence>
<accession>A0A4W5K988</accession>
<keyword evidence="3" id="KW-0325">Glycoprotein</keyword>
<proteinExistence type="predicted"/>
<dbReference type="PANTHER" id="PTHR45739:SF1">
    <property type="entry name" value="EXTRACELLULAR MATRIX ORGANIZING PROTEIN FRAS1"/>
    <property type="match status" value="1"/>
</dbReference>
<dbReference type="GO" id="GO:0009653">
    <property type="term" value="P:anatomical structure morphogenesis"/>
    <property type="evidence" value="ECO:0007669"/>
    <property type="project" value="TreeGrafter"/>
</dbReference>
<keyword evidence="2" id="KW-0677">Repeat</keyword>
<dbReference type="Ensembl" id="ENSHHUT00000012879.1">
    <property type="protein sequence ID" value="ENSHHUP00000012487.1"/>
    <property type="gene ID" value="ENSHHUG00000007640.1"/>
</dbReference>
<dbReference type="PANTHER" id="PTHR45739">
    <property type="entry name" value="MATRIX PROTEIN, PUTATIVE-RELATED"/>
    <property type="match status" value="1"/>
</dbReference>
<dbReference type="Pfam" id="PF16184">
    <property type="entry name" value="Cadherin_3"/>
    <property type="match status" value="1"/>
</dbReference>
<dbReference type="PROSITE" id="PS51854">
    <property type="entry name" value="CSPG"/>
    <property type="match status" value="1"/>
</dbReference>